<gene>
    <name evidence="2" type="ORF">OMP40_30230</name>
</gene>
<keyword evidence="3" id="KW-1185">Reference proteome</keyword>
<reference evidence="2" key="1">
    <citation type="submission" date="2022-10" db="EMBL/GenBank/DDBJ databases">
        <title>Comparative genomic analysis of Cohnella hashimotonis sp. nov., isolated from the International Space Station.</title>
        <authorList>
            <person name="Simpson A."/>
            <person name="Venkateswaran K."/>
        </authorList>
    </citation>
    <scope>NUCLEOTIDE SEQUENCE</scope>
    <source>
        <strain evidence="2">DSM 28161</strain>
    </source>
</reference>
<feature type="transmembrane region" description="Helical" evidence="1">
    <location>
        <begin position="6"/>
        <end position="24"/>
    </location>
</feature>
<dbReference type="EMBL" id="JAPDIA010000008">
    <property type="protein sequence ID" value="MDG0813108.1"/>
    <property type="molecule type" value="Genomic_DNA"/>
</dbReference>
<name>A0A9X4KYH7_9BACL</name>
<keyword evidence="1" id="KW-1133">Transmembrane helix</keyword>
<evidence type="ECO:0000256" key="1">
    <source>
        <dbReference type="SAM" id="Phobius"/>
    </source>
</evidence>
<evidence type="ECO:0000313" key="3">
    <source>
        <dbReference type="Proteomes" id="UP001153404"/>
    </source>
</evidence>
<evidence type="ECO:0000313" key="2">
    <source>
        <dbReference type="EMBL" id="MDG0813108.1"/>
    </source>
</evidence>
<accession>A0A9X4KYH7</accession>
<organism evidence="2 3">
    <name type="scientific">Cohnella rhizosphaerae</name>
    <dbReference type="NCBI Taxonomy" id="1457232"/>
    <lineage>
        <taxon>Bacteria</taxon>
        <taxon>Bacillati</taxon>
        <taxon>Bacillota</taxon>
        <taxon>Bacilli</taxon>
        <taxon>Bacillales</taxon>
        <taxon>Paenibacillaceae</taxon>
        <taxon>Cohnella</taxon>
    </lineage>
</organism>
<dbReference type="RefSeq" id="WP_277536867.1">
    <property type="nucleotide sequence ID" value="NZ_JAPDIA010000008.1"/>
</dbReference>
<dbReference type="AlphaFoldDB" id="A0A9X4KYH7"/>
<dbReference type="Proteomes" id="UP001153404">
    <property type="component" value="Unassembled WGS sequence"/>
</dbReference>
<comment type="caution">
    <text evidence="2">The sequence shown here is derived from an EMBL/GenBank/DDBJ whole genome shotgun (WGS) entry which is preliminary data.</text>
</comment>
<protein>
    <submittedName>
        <fullName evidence="2">Uncharacterized protein</fullName>
    </submittedName>
</protein>
<proteinExistence type="predicted"/>
<sequence>MRHWWSGFALIAAGVCVIVLLSLIQPARTDRSRSGQEGLFAPIRSERLVDEGIVDLIDPLPLANALSRVRWEPGILNVDLKVSPGAGGKESIAGGYLRIVQGFVRTREQCQAVVDPYLFDRRGAQGIARFGRSQGFGLDGAERIHFVRRRPG</sequence>
<keyword evidence="1" id="KW-0472">Membrane</keyword>
<keyword evidence="1" id="KW-0812">Transmembrane</keyword>